<proteinExistence type="predicted"/>
<name>A0ABT3QAI4_9PROT</name>
<comment type="caution">
    <text evidence="1">The sequence shown here is derived from an EMBL/GenBank/DDBJ whole genome shotgun (WGS) entry which is preliminary data.</text>
</comment>
<dbReference type="EMBL" id="JAPIUX010000042">
    <property type="protein sequence ID" value="MCX2562297.1"/>
    <property type="molecule type" value="Genomic_DNA"/>
</dbReference>
<keyword evidence="1" id="KW-0328">Glycosyltransferase</keyword>
<feature type="non-terminal residue" evidence="1">
    <location>
        <position position="1"/>
    </location>
</feature>
<dbReference type="Proteomes" id="UP001526446">
    <property type="component" value="Unassembled WGS sequence"/>
</dbReference>
<keyword evidence="2" id="KW-1185">Reference proteome</keyword>
<keyword evidence="1" id="KW-0808">Transferase</keyword>
<dbReference type="GO" id="GO:0016757">
    <property type="term" value="F:glycosyltransferase activity"/>
    <property type="evidence" value="ECO:0007669"/>
    <property type="project" value="UniProtKB-KW"/>
</dbReference>
<gene>
    <name evidence="1" type="ORF">OQ252_12960</name>
</gene>
<organism evidence="1 2">
    <name type="scientific">Acetobacter farinalis</name>
    <dbReference type="NCBI Taxonomy" id="1260984"/>
    <lineage>
        <taxon>Bacteria</taxon>
        <taxon>Pseudomonadati</taxon>
        <taxon>Pseudomonadota</taxon>
        <taxon>Alphaproteobacteria</taxon>
        <taxon>Acetobacterales</taxon>
        <taxon>Acetobacteraceae</taxon>
        <taxon>Acetobacter</taxon>
    </lineage>
</organism>
<reference evidence="1 2" key="1">
    <citation type="submission" date="2022-11" db="EMBL/GenBank/DDBJ databases">
        <title>Genome sequencing of Acetobacter type strain.</title>
        <authorList>
            <person name="Heo J."/>
            <person name="Lee D."/>
            <person name="Han B.-H."/>
            <person name="Hong S.-B."/>
            <person name="Kwon S.-W."/>
        </authorList>
    </citation>
    <scope>NUCLEOTIDE SEQUENCE [LARGE SCALE GENOMIC DNA]</scope>
    <source>
        <strain evidence="1 2">KACC 21251</strain>
    </source>
</reference>
<evidence type="ECO:0000313" key="2">
    <source>
        <dbReference type="Proteomes" id="UP001526446"/>
    </source>
</evidence>
<accession>A0ABT3QAI4</accession>
<evidence type="ECO:0000313" key="1">
    <source>
        <dbReference type="EMBL" id="MCX2562297.1"/>
    </source>
</evidence>
<dbReference type="EC" id="2.4.-.-" evidence="1"/>
<sequence length="150" mass="16078">TRTRRSSLNARAITISINGNGESQSMPHVTPHDSSFSGRALDQVRLTVAPLRFGAGIKGKVLDSLAAGVPCVMTPIASEGLSLTDELKKLVAIGNANMAKLIVLAHTDRNLFNQNSKAGQSYIRNHHHEQCVTKTLHTAFIGPSKIIKTA</sequence>
<protein>
    <submittedName>
        <fullName evidence="1">Glycosyltransferase</fullName>
        <ecNumber evidence="1">2.4.-.-</ecNumber>
    </submittedName>
</protein>